<reference evidence="2 3" key="1">
    <citation type="submission" date="2019-12" db="EMBL/GenBank/DDBJ databases">
        <title>Snethiella sp. nov. sp. isolated from sea sand.</title>
        <authorList>
            <person name="Kim J."/>
            <person name="Jeong S.E."/>
            <person name="Jung H.S."/>
            <person name="Jeon C.O."/>
        </authorList>
    </citation>
    <scope>NUCLEOTIDE SEQUENCE [LARGE SCALE GENOMIC DNA]</scope>
    <source>
        <strain evidence="2 3">DP05</strain>
    </source>
</reference>
<organism evidence="2 3">
    <name type="scientific">Sneathiella litorea</name>
    <dbReference type="NCBI Taxonomy" id="2606216"/>
    <lineage>
        <taxon>Bacteria</taxon>
        <taxon>Pseudomonadati</taxon>
        <taxon>Pseudomonadota</taxon>
        <taxon>Alphaproteobacteria</taxon>
        <taxon>Sneathiellales</taxon>
        <taxon>Sneathiellaceae</taxon>
        <taxon>Sneathiella</taxon>
    </lineage>
</organism>
<dbReference type="InterPro" id="IPR053844">
    <property type="entry name" value="AH_C"/>
</dbReference>
<keyword evidence="2" id="KW-0808">Transferase</keyword>
<accession>A0A6L8W4S3</accession>
<comment type="caution">
    <text evidence="2">The sequence shown here is derived from an EMBL/GenBank/DDBJ whole genome shotgun (WGS) entry which is preliminary data.</text>
</comment>
<keyword evidence="3" id="KW-1185">Reference proteome</keyword>
<protein>
    <submittedName>
        <fullName evidence="2">Glutamyl-tRNA amidotransferase</fullName>
    </submittedName>
</protein>
<dbReference type="Gene3D" id="3.10.490.10">
    <property type="entry name" value="Gamma-glutamyl cyclotransferase-like"/>
    <property type="match status" value="1"/>
</dbReference>
<feature type="domain" description="Allophanate hydrolase C-terminal" evidence="1">
    <location>
        <begin position="1"/>
        <end position="112"/>
    </location>
</feature>
<dbReference type="EMBL" id="WTUW01000001">
    <property type="protein sequence ID" value="MZR29493.1"/>
    <property type="molecule type" value="Genomic_DNA"/>
</dbReference>
<dbReference type="Pfam" id="PF21986">
    <property type="entry name" value="AH_C"/>
    <property type="match status" value="1"/>
</dbReference>
<proteinExistence type="predicted"/>
<name>A0A6L8W4S3_9PROT</name>
<dbReference type="GO" id="GO:0016740">
    <property type="term" value="F:transferase activity"/>
    <property type="evidence" value="ECO:0007669"/>
    <property type="project" value="UniProtKB-KW"/>
</dbReference>
<evidence type="ECO:0000259" key="1">
    <source>
        <dbReference type="Pfam" id="PF21986"/>
    </source>
</evidence>
<gene>
    <name evidence="2" type="ORF">GQE98_02480</name>
</gene>
<evidence type="ECO:0000313" key="2">
    <source>
        <dbReference type="EMBL" id="MZR29493.1"/>
    </source>
</evidence>
<dbReference type="AlphaFoldDB" id="A0A6L8W4S3"/>
<sequence>MRGLELNGNLLAINAKFIKEAKTAPHYRLWSIEDRHPAMQRVEQGGVSVELEVWEVPAGGLASVLMEEPAGLCIGKIELSDGETVLGVIGEAALCEGQREITEYGGWRAYCADRETTMSGTTT</sequence>
<dbReference type="Proteomes" id="UP000476030">
    <property type="component" value="Unassembled WGS sequence"/>
</dbReference>
<evidence type="ECO:0000313" key="3">
    <source>
        <dbReference type="Proteomes" id="UP000476030"/>
    </source>
</evidence>